<evidence type="ECO:0000313" key="2">
    <source>
        <dbReference type="Proteomes" id="UP000309488"/>
    </source>
</evidence>
<reference evidence="1 2" key="1">
    <citation type="submission" date="2019-04" db="EMBL/GenBank/DDBJ databases">
        <title>Pedobacter sp. RP-3-22 sp. nov., isolated from Arctic soil.</title>
        <authorList>
            <person name="Dahal R.H."/>
            <person name="Kim D.-U."/>
        </authorList>
    </citation>
    <scope>NUCLEOTIDE SEQUENCE [LARGE SCALE GENOMIC DNA]</scope>
    <source>
        <strain evidence="1 2">RP-3-22</strain>
    </source>
</reference>
<evidence type="ECO:0008006" key="3">
    <source>
        <dbReference type="Google" id="ProtNLM"/>
    </source>
</evidence>
<dbReference type="OrthoDB" id="8536512at2"/>
<dbReference type="GO" id="GO:0006260">
    <property type="term" value="P:DNA replication"/>
    <property type="evidence" value="ECO:0007669"/>
    <property type="project" value="InterPro"/>
</dbReference>
<dbReference type="AlphaFoldDB" id="A0A4U1CLT6"/>
<dbReference type="InterPro" id="IPR036977">
    <property type="entry name" value="DNA_primase_Znf_CHC2"/>
</dbReference>
<evidence type="ECO:0000313" key="1">
    <source>
        <dbReference type="EMBL" id="TKC08009.1"/>
    </source>
</evidence>
<accession>A0A4U1CLT6</accession>
<gene>
    <name evidence="1" type="ORF">FA048_12660</name>
</gene>
<organism evidence="1 2">
    <name type="scientific">Pedobacter polaris</name>
    <dbReference type="NCBI Taxonomy" id="2571273"/>
    <lineage>
        <taxon>Bacteria</taxon>
        <taxon>Pseudomonadati</taxon>
        <taxon>Bacteroidota</taxon>
        <taxon>Sphingobacteriia</taxon>
        <taxon>Sphingobacteriales</taxon>
        <taxon>Sphingobacteriaceae</taxon>
        <taxon>Pedobacter</taxon>
    </lineage>
</organism>
<name>A0A4U1CLT6_9SPHI</name>
<dbReference type="EMBL" id="SWBR01000003">
    <property type="protein sequence ID" value="TKC08009.1"/>
    <property type="molecule type" value="Genomic_DNA"/>
</dbReference>
<protein>
    <recommendedName>
        <fullName evidence="3">Zinc finger CHC2-type domain-containing protein</fullName>
    </recommendedName>
</protein>
<sequence>MNIAEIKEKVSIADFLEKLGIEPKHRSGAEAFYLSPIRASDTDASFSVNEKKGKWFDHGEGKGGNLIDLALLYYNTASVKTVVQRINDLFSGVLILPIANRNENFKTNDIEVKNYNIIKTKDLGSNPSITNYLSTRGLDTGDKHNLREVYYELKNQAGESKNYFGVGWQNESGGWDIRNPYFKGCLGKKDITFIKGFGFQIQVFEAMLDYQSAIKENPHRTLATSIIMNSTAMVEKTIQKIKEEKFSEIELFLDNDATGKKITEKLLENFPTAKDCSNLYAGFKDYNEKLMANNLRPWQSLDVKEENNNITR</sequence>
<dbReference type="Gene3D" id="3.90.580.10">
    <property type="entry name" value="Zinc finger, CHC2-type domain"/>
    <property type="match status" value="1"/>
</dbReference>
<dbReference type="Pfam" id="PF13155">
    <property type="entry name" value="Toprim_2"/>
    <property type="match status" value="1"/>
</dbReference>
<dbReference type="Proteomes" id="UP000309488">
    <property type="component" value="Unassembled WGS sequence"/>
</dbReference>
<dbReference type="GO" id="GO:0003677">
    <property type="term" value="F:DNA binding"/>
    <property type="evidence" value="ECO:0007669"/>
    <property type="project" value="InterPro"/>
</dbReference>
<proteinExistence type="predicted"/>
<comment type="caution">
    <text evidence="1">The sequence shown here is derived from an EMBL/GenBank/DDBJ whole genome shotgun (WGS) entry which is preliminary data.</text>
</comment>
<dbReference type="SUPFAM" id="SSF57783">
    <property type="entry name" value="Zinc beta-ribbon"/>
    <property type="match status" value="1"/>
</dbReference>
<keyword evidence="2" id="KW-1185">Reference proteome</keyword>
<dbReference type="Gene3D" id="3.40.1360.10">
    <property type="match status" value="1"/>
</dbReference>
<dbReference type="GO" id="GO:0008270">
    <property type="term" value="F:zinc ion binding"/>
    <property type="evidence" value="ECO:0007669"/>
    <property type="project" value="InterPro"/>
</dbReference>